<reference evidence="2 3" key="1">
    <citation type="submission" date="2019-05" db="EMBL/GenBank/DDBJ databases">
        <title>Another draft genome of Portunus trituberculatus and its Hox gene families provides insights of decapod evolution.</title>
        <authorList>
            <person name="Jeong J.-H."/>
            <person name="Song I."/>
            <person name="Kim S."/>
            <person name="Choi T."/>
            <person name="Kim D."/>
            <person name="Ryu S."/>
            <person name="Kim W."/>
        </authorList>
    </citation>
    <scope>NUCLEOTIDE SEQUENCE [LARGE SCALE GENOMIC DNA]</scope>
    <source>
        <tissue evidence="2">Muscle</tissue>
    </source>
</reference>
<feature type="region of interest" description="Disordered" evidence="1">
    <location>
        <begin position="1"/>
        <end position="63"/>
    </location>
</feature>
<dbReference type="AlphaFoldDB" id="A0A5B7FCD4"/>
<protein>
    <submittedName>
        <fullName evidence="2">Uncharacterized protein</fullName>
    </submittedName>
</protein>
<evidence type="ECO:0000256" key="1">
    <source>
        <dbReference type="SAM" id="MobiDB-lite"/>
    </source>
</evidence>
<keyword evidence="3" id="KW-1185">Reference proteome</keyword>
<comment type="caution">
    <text evidence="2">The sequence shown here is derived from an EMBL/GenBank/DDBJ whole genome shotgun (WGS) entry which is preliminary data.</text>
</comment>
<name>A0A5B7FCD4_PORTR</name>
<gene>
    <name evidence="2" type="ORF">E2C01_036552</name>
</gene>
<feature type="compositionally biased region" description="Basic and acidic residues" evidence="1">
    <location>
        <begin position="22"/>
        <end position="48"/>
    </location>
</feature>
<sequence length="91" mass="10026">MEQDRKNQNYQRTSGRLQVRKWTGDRGTGEGNRKEGDGGRRRSGEEGSRQVLPTPGTVGREGHVLPQGCLPLASSRFVTGVPSLNSRRALH</sequence>
<evidence type="ECO:0000313" key="3">
    <source>
        <dbReference type="Proteomes" id="UP000324222"/>
    </source>
</evidence>
<dbReference type="Proteomes" id="UP000324222">
    <property type="component" value="Unassembled WGS sequence"/>
</dbReference>
<dbReference type="EMBL" id="VSRR010005613">
    <property type="protein sequence ID" value="MPC42919.1"/>
    <property type="molecule type" value="Genomic_DNA"/>
</dbReference>
<accession>A0A5B7FCD4</accession>
<evidence type="ECO:0000313" key="2">
    <source>
        <dbReference type="EMBL" id="MPC42919.1"/>
    </source>
</evidence>
<organism evidence="2 3">
    <name type="scientific">Portunus trituberculatus</name>
    <name type="common">Swimming crab</name>
    <name type="synonym">Neptunus trituberculatus</name>
    <dbReference type="NCBI Taxonomy" id="210409"/>
    <lineage>
        <taxon>Eukaryota</taxon>
        <taxon>Metazoa</taxon>
        <taxon>Ecdysozoa</taxon>
        <taxon>Arthropoda</taxon>
        <taxon>Crustacea</taxon>
        <taxon>Multicrustacea</taxon>
        <taxon>Malacostraca</taxon>
        <taxon>Eumalacostraca</taxon>
        <taxon>Eucarida</taxon>
        <taxon>Decapoda</taxon>
        <taxon>Pleocyemata</taxon>
        <taxon>Brachyura</taxon>
        <taxon>Eubrachyura</taxon>
        <taxon>Portunoidea</taxon>
        <taxon>Portunidae</taxon>
        <taxon>Portuninae</taxon>
        <taxon>Portunus</taxon>
    </lineage>
</organism>
<proteinExistence type="predicted"/>